<dbReference type="AlphaFoldDB" id="A0A2I0ACA1"/>
<dbReference type="Gene3D" id="1.25.40.990">
    <property type="match status" value="1"/>
</dbReference>
<keyword evidence="4" id="KW-1185">Reference proteome</keyword>
<accession>A0A2I0ACA1</accession>
<feature type="domain" description="SAC3/GANP/THP3 conserved" evidence="2">
    <location>
        <begin position="64"/>
        <end position="355"/>
    </location>
</feature>
<evidence type="ECO:0000313" key="4">
    <source>
        <dbReference type="Proteomes" id="UP000236161"/>
    </source>
</evidence>
<feature type="region of interest" description="Disordered" evidence="1">
    <location>
        <begin position="1"/>
        <end position="63"/>
    </location>
</feature>
<feature type="compositionally biased region" description="Low complexity" evidence="1">
    <location>
        <begin position="15"/>
        <end position="24"/>
    </location>
</feature>
<dbReference type="GO" id="GO:0005737">
    <property type="term" value="C:cytoplasm"/>
    <property type="evidence" value="ECO:0007669"/>
    <property type="project" value="TreeGrafter"/>
</dbReference>
<protein>
    <recommendedName>
        <fullName evidence="2">SAC3/GANP/THP3 conserved domain-containing protein</fullName>
    </recommendedName>
</protein>
<dbReference type="PANTHER" id="PTHR12436:SF3">
    <property type="entry name" value="GERMINAL-CENTER ASSOCIATED NUCLEAR PROTEIN"/>
    <property type="match status" value="1"/>
</dbReference>
<dbReference type="Pfam" id="PF03399">
    <property type="entry name" value="SAC3_GANP"/>
    <property type="match status" value="1"/>
</dbReference>
<gene>
    <name evidence="3" type="ORF">AXF42_Ash009904</name>
</gene>
<dbReference type="Proteomes" id="UP000236161">
    <property type="component" value="Unassembled WGS sequence"/>
</dbReference>
<evidence type="ECO:0000256" key="1">
    <source>
        <dbReference type="SAM" id="MobiDB-lite"/>
    </source>
</evidence>
<dbReference type="OrthoDB" id="264795at2759"/>
<dbReference type="PANTHER" id="PTHR12436">
    <property type="entry name" value="80 KDA MCM3-ASSOCIATED PROTEIN"/>
    <property type="match status" value="1"/>
</dbReference>
<organism evidence="3 4">
    <name type="scientific">Apostasia shenzhenica</name>
    <dbReference type="NCBI Taxonomy" id="1088818"/>
    <lineage>
        <taxon>Eukaryota</taxon>
        <taxon>Viridiplantae</taxon>
        <taxon>Streptophyta</taxon>
        <taxon>Embryophyta</taxon>
        <taxon>Tracheophyta</taxon>
        <taxon>Spermatophyta</taxon>
        <taxon>Magnoliopsida</taxon>
        <taxon>Liliopsida</taxon>
        <taxon>Asparagales</taxon>
        <taxon>Orchidaceae</taxon>
        <taxon>Apostasioideae</taxon>
        <taxon>Apostasia</taxon>
    </lineage>
</organism>
<dbReference type="EMBL" id="KZ451999">
    <property type="protein sequence ID" value="PKA53174.1"/>
    <property type="molecule type" value="Genomic_DNA"/>
</dbReference>
<sequence>MEKSRRSLISREPLRSPSIRSPISTAGGGEDLVGTSSSSRGSSPQYESKEPSDSSTLVGTCPDMCPAKERVQRERLRDLAVFERLNGHPRKTSPSLAVKKFCRTLSSNEVCLSDIRPASVLQNTLQYLLSLVDTTGQPFEVVHDFVFDRTRSIRQDLSMQNIVNEQAIQMYEDMVRFHIISQQKLARHHRWAESSPLHHLNLEQLIKCLLSLYEIYEINRRTEFISRNETEFHSLYVLLHLGCKIPLMERSLSLRFRQLSSPILKSKELRFTRTVIRYFRMGDYKRFFDVVAAEASQLQLCLIEPFLNEVRAQAISCINHSGYKLQPYPLKRLSEVLMIKEQELESLCCECGLEIITDELGCKLLPAGQSSFRQPKAELQSYPLSRPEYSPRYQFCSLQIMNGVSFTFEQFSFSN</sequence>
<dbReference type="GO" id="GO:0006406">
    <property type="term" value="P:mRNA export from nucleus"/>
    <property type="evidence" value="ECO:0007669"/>
    <property type="project" value="TreeGrafter"/>
</dbReference>
<dbReference type="InterPro" id="IPR045107">
    <property type="entry name" value="SAC3/GANP/THP3"/>
</dbReference>
<dbReference type="InterPro" id="IPR005062">
    <property type="entry name" value="SAC3/GANP/THP3_conserved"/>
</dbReference>
<name>A0A2I0ACA1_9ASPA</name>
<dbReference type="STRING" id="1088818.A0A2I0ACA1"/>
<proteinExistence type="predicted"/>
<reference evidence="3 4" key="1">
    <citation type="journal article" date="2017" name="Nature">
        <title>The Apostasia genome and the evolution of orchids.</title>
        <authorList>
            <person name="Zhang G.Q."/>
            <person name="Liu K.W."/>
            <person name="Li Z."/>
            <person name="Lohaus R."/>
            <person name="Hsiao Y.Y."/>
            <person name="Niu S.C."/>
            <person name="Wang J.Y."/>
            <person name="Lin Y.C."/>
            <person name="Xu Q."/>
            <person name="Chen L.J."/>
            <person name="Yoshida K."/>
            <person name="Fujiwara S."/>
            <person name="Wang Z.W."/>
            <person name="Zhang Y.Q."/>
            <person name="Mitsuda N."/>
            <person name="Wang M."/>
            <person name="Liu G.H."/>
            <person name="Pecoraro L."/>
            <person name="Huang H.X."/>
            <person name="Xiao X.J."/>
            <person name="Lin M."/>
            <person name="Wu X.Y."/>
            <person name="Wu W.L."/>
            <person name="Chen Y.Y."/>
            <person name="Chang S.B."/>
            <person name="Sakamoto S."/>
            <person name="Ohme-Takagi M."/>
            <person name="Yagi M."/>
            <person name="Zeng S.J."/>
            <person name="Shen C.Y."/>
            <person name="Yeh C.M."/>
            <person name="Luo Y.B."/>
            <person name="Tsai W.C."/>
            <person name="Van de Peer Y."/>
            <person name="Liu Z.J."/>
        </authorList>
    </citation>
    <scope>NUCLEOTIDE SEQUENCE [LARGE SCALE GENOMIC DNA]</scope>
    <source>
        <strain evidence="4">cv. Shenzhen</strain>
        <tissue evidence="3">Stem</tissue>
    </source>
</reference>
<evidence type="ECO:0000313" key="3">
    <source>
        <dbReference type="EMBL" id="PKA53174.1"/>
    </source>
</evidence>
<evidence type="ECO:0000259" key="2">
    <source>
        <dbReference type="Pfam" id="PF03399"/>
    </source>
</evidence>
<dbReference type="GO" id="GO:0070390">
    <property type="term" value="C:transcription export complex 2"/>
    <property type="evidence" value="ECO:0007669"/>
    <property type="project" value="TreeGrafter"/>
</dbReference>